<dbReference type="InterPro" id="IPR016024">
    <property type="entry name" value="ARM-type_fold"/>
</dbReference>
<dbReference type="FunFam" id="1.25.10.10:FF:000369">
    <property type="entry name" value="Vimar"/>
    <property type="match status" value="1"/>
</dbReference>
<keyword evidence="7" id="KW-1185">Reference proteome</keyword>
<gene>
    <name evidence="8" type="primary">LOC115881801</name>
</gene>
<sequence>MENILSNLNLAINSANEQKAIECLKTIISKPGDFIIIEVGPFKKLLKIPNKSLQTVVAESIAELCTIAENRKVFTDEEVIRDLMHFIESGSDDLIFSTVRALGNICYDNEQGSELINKLGIDSILEVLRSDSKRDNDSLTTKVSGLLVNLLNTHDDLPKAALNGGILPIVKTLLIKYKHQIEKNRVVITYLLSILNLLTDYLDDKEYIFSEDLAKLVIDIFKETEIPDIGVLCLEIFHPLLERDDIKLVIAKEGVCELLCELIEKYRDKVNDDDGRSVLRMACDFIVLTSTEDACMNLLYNEGKGKTYQNMLTWLNSDDADLLSTGILAIGNFARNDFHCIQMVNDGIANNLIELLKKYNESTDINDVKVQHALLSTLKNLVIPKENKAKVLKEDIIEVMYPMLKQNRFMVVFKLLGTYRMVIDGQPEAAFNLLLRKDFIERLVYWCYNSDHLGVRGKVPQIFCSLVKNSHSSSPFSTFLSIPDSTKCIVEMISSNRGVMQNESFLALCILAVGLSNNEKHAGEEMERFYKTLCDSDIGKNLNFVMNKYGEKWDQHTMENCLTMLENLVKSSQIVVHLMENNISECLEKLKNNGNAKDILTRVDSIIQILTK</sequence>
<dbReference type="SMART" id="SM00185">
    <property type="entry name" value="ARM"/>
    <property type="match status" value="4"/>
</dbReference>
<dbReference type="GO" id="GO:0005829">
    <property type="term" value="C:cytosol"/>
    <property type="evidence" value="ECO:0007669"/>
    <property type="project" value="UniProtKB-SubCell"/>
</dbReference>
<dbReference type="GO" id="GO:0005783">
    <property type="term" value="C:endoplasmic reticulum"/>
    <property type="evidence" value="ECO:0007669"/>
    <property type="project" value="UniProtKB-SubCell"/>
</dbReference>
<keyword evidence="4" id="KW-0963">Cytoplasm</keyword>
<dbReference type="CTD" id="35609"/>
<dbReference type="InterPro" id="IPR040144">
    <property type="entry name" value="RAP1GDS1"/>
</dbReference>
<dbReference type="GO" id="GO:0005085">
    <property type="term" value="F:guanyl-nucleotide exchange factor activity"/>
    <property type="evidence" value="ECO:0007669"/>
    <property type="project" value="InterPro"/>
</dbReference>
<evidence type="ECO:0000256" key="3">
    <source>
        <dbReference type="ARBA" id="ARBA00004514"/>
    </source>
</evidence>
<name>A0A6J2XXF7_SITOR</name>
<dbReference type="GeneID" id="115881801"/>
<accession>A0A6J2XXF7</accession>
<evidence type="ECO:0000313" key="7">
    <source>
        <dbReference type="Proteomes" id="UP000504635"/>
    </source>
</evidence>
<evidence type="ECO:0000256" key="1">
    <source>
        <dbReference type="ARBA" id="ARBA00004173"/>
    </source>
</evidence>
<evidence type="ECO:0000256" key="5">
    <source>
        <dbReference type="ARBA" id="ARBA00022824"/>
    </source>
</evidence>
<protein>
    <submittedName>
        <fullName evidence="8">Rap1 GTPase-GDP dissociation stimulator 1 isoform X2</fullName>
    </submittedName>
</protein>
<evidence type="ECO:0000256" key="6">
    <source>
        <dbReference type="ARBA" id="ARBA00023128"/>
    </source>
</evidence>
<dbReference type="Gene3D" id="1.25.10.10">
    <property type="entry name" value="Leucine-rich Repeat Variant"/>
    <property type="match status" value="2"/>
</dbReference>
<dbReference type="RefSeq" id="XP_030755329.1">
    <property type="nucleotide sequence ID" value="XM_030899469.1"/>
</dbReference>
<dbReference type="SUPFAM" id="SSF48371">
    <property type="entry name" value="ARM repeat"/>
    <property type="match status" value="1"/>
</dbReference>
<evidence type="ECO:0000256" key="2">
    <source>
        <dbReference type="ARBA" id="ARBA00004240"/>
    </source>
</evidence>
<proteinExistence type="predicted"/>
<dbReference type="GO" id="GO:0005739">
    <property type="term" value="C:mitochondrion"/>
    <property type="evidence" value="ECO:0007669"/>
    <property type="project" value="UniProtKB-SubCell"/>
</dbReference>
<reference evidence="8" key="1">
    <citation type="submission" date="2025-08" db="UniProtKB">
        <authorList>
            <consortium name="RefSeq"/>
        </authorList>
    </citation>
    <scope>IDENTIFICATION</scope>
    <source>
        <tissue evidence="8">Gonads</tissue>
    </source>
</reference>
<keyword evidence="5" id="KW-0256">Endoplasmic reticulum</keyword>
<evidence type="ECO:0000313" key="8">
    <source>
        <dbReference type="RefSeq" id="XP_030755329.1"/>
    </source>
</evidence>
<dbReference type="InterPro" id="IPR000225">
    <property type="entry name" value="Armadillo"/>
</dbReference>
<dbReference type="OrthoDB" id="26149at2759"/>
<keyword evidence="6" id="KW-0496">Mitochondrion</keyword>
<dbReference type="PANTHER" id="PTHR10957">
    <property type="entry name" value="RAP1 GTPASE-GDP DISSOCIATION STIMULATOR 1"/>
    <property type="match status" value="1"/>
</dbReference>
<dbReference type="Proteomes" id="UP000504635">
    <property type="component" value="Unplaced"/>
</dbReference>
<dbReference type="InterPro" id="IPR011989">
    <property type="entry name" value="ARM-like"/>
</dbReference>
<organism evidence="7 8">
    <name type="scientific">Sitophilus oryzae</name>
    <name type="common">Rice weevil</name>
    <name type="synonym">Curculio oryzae</name>
    <dbReference type="NCBI Taxonomy" id="7048"/>
    <lineage>
        <taxon>Eukaryota</taxon>
        <taxon>Metazoa</taxon>
        <taxon>Ecdysozoa</taxon>
        <taxon>Arthropoda</taxon>
        <taxon>Hexapoda</taxon>
        <taxon>Insecta</taxon>
        <taxon>Pterygota</taxon>
        <taxon>Neoptera</taxon>
        <taxon>Endopterygota</taxon>
        <taxon>Coleoptera</taxon>
        <taxon>Polyphaga</taxon>
        <taxon>Cucujiformia</taxon>
        <taxon>Curculionidae</taxon>
        <taxon>Dryophthorinae</taxon>
        <taxon>Sitophilus</taxon>
    </lineage>
</organism>
<evidence type="ECO:0000256" key="4">
    <source>
        <dbReference type="ARBA" id="ARBA00022490"/>
    </source>
</evidence>
<comment type="subcellular location">
    <subcellularLocation>
        <location evidence="3">Cytoplasm</location>
        <location evidence="3">Cytosol</location>
    </subcellularLocation>
    <subcellularLocation>
        <location evidence="2">Endoplasmic reticulum</location>
    </subcellularLocation>
    <subcellularLocation>
        <location evidence="1">Mitochondrion</location>
    </subcellularLocation>
</comment>
<dbReference type="AlphaFoldDB" id="A0A6J2XXF7"/>